<dbReference type="Pfam" id="PF23282">
    <property type="entry name" value="WHD_ROQ1"/>
    <property type="match status" value="1"/>
</dbReference>
<evidence type="ECO:0000313" key="10">
    <source>
        <dbReference type="EMBL" id="KAI5356011.1"/>
    </source>
</evidence>
<evidence type="ECO:0000256" key="3">
    <source>
        <dbReference type="ARBA" id="ARBA00022737"/>
    </source>
</evidence>
<evidence type="ECO:0000313" key="11">
    <source>
        <dbReference type="Proteomes" id="UP001054821"/>
    </source>
</evidence>
<keyword evidence="2" id="KW-0433">Leucine-rich repeat</keyword>
<dbReference type="Pfam" id="PF01582">
    <property type="entry name" value="TIR"/>
    <property type="match status" value="1"/>
</dbReference>
<evidence type="ECO:0000256" key="6">
    <source>
        <dbReference type="ARBA" id="ARBA00023027"/>
    </source>
</evidence>
<dbReference type="PANTHER" id="PTHR11017">
    <property type="entry name" value="LEUCINE-RICH REPEAT-CONTAINING PROTEIN"/>
    <property type="match status" value="1"/>
</dbReference>
<dbReference type="InterPro" id="IPR001611">
    <property type="entry name" value="Leu-rich_rpt"/>
</dbReference>
<dbReference type="InterPro" id="IPR027417">
    <property type="entry name" value="P-loop_NTPase"/>
</dbReference>
<dbReference type="InterPro" id="IPR044974">
    <property type="entry name" value="Disease_R_plants"/>
</dbReference>
<keyword evidence="4" id="KW-0378">Hydrolase</keyword>
<dbReference type="InterPro" id="IPR042197">
    <property type="entry name" value="Apaf_helical"/>
</dbReference>
<feature type="compositionally biased region" description="Low complexity" evidence="8">
    <location>
        <begin position="1"/>
        <end position="20"/>
    </location>
</feature>
<evidence type="ECO:0000256" key="4">
    <source>
        <dbReference type="ARBA" id="ARBA00022801"/>
    </source>
</evidence>
<dbReference type="SUPFAM" id="SSF46785">
    <property type="entry name" value="Winged helix' DNA-binding domain"/>
    <property type="match status" value="1"/>
</dbReference>
<comment type="catalytic activity">
    <reaction evidence="7">
        <text>NAD(+) + H2O = ADP-D-ribose + nicotinamide + H(+)</text>
        <dbReference type="Rhea" id="RHEA:16301"/>
        <dbReference type="ChEBI" id="CHEBI:15377"/>
        <dbReference type="ChEBI" id="CHEBI:15378"/>
        <dbReference type="ChEBI" id="CHEBI:17154"/>
        <dbReference type="ChEBI" id="CHEBI:57540"/>
        <dbReference type="ChEBI" id="CHEBI:57967"/>
        <dbReference type="EC" id="3.2.2.6"/>
    </reaction>
    <physiologicalReaction direction="left-to-right" evidence="7">
        <dbReference type="Rhea" id="RHEA:16302"/>
    </physiologicalReaction>
</comment>
<evidence type="ECO:0000256" key="7">
    <source>
        <dbReference type="ARBA" id="ARBA00047304"/>
    </source>
</evidence>
<dbReference type="PROSITE" id="PS50104">
    <property type="entry name" value="TIR"/>
    <property type="match status" value="1"/>
</dbReference>
<feature type="region of interest" description="Disordered" evidence="8">
    <location>
        <begin position="1"/>
        <end position="21"/>
    </location>
</feature>
<proteinExistence type="predicted"/>
<keyword evidence="3" id="KW-0677">Repeat</keyword>
<evidence type="ECO:0000256" key="2">
    <source>
        <dbReference type="ARBA" id="ARBA00022614"/>
    </source>
</evidence>
<dbReference type="SUPFAM" id="SSF52058">
    <property type="entry name" value="L domain-like"/>
    <property type="match status" value="1"/>
</dbReference>
<dbReference type="GO" id="GO:0043531">
    <property type="term" value="F:ADP binding"/>
    <property type="evidence" value="ECO:0007669"/>
    <property type="project" value="InterPro"/>
</dbReference>
<keyword evidence="5" id="KW-0611">Plant defense</keyword>
<keyword evidence="6" id="KW-0520">NAD</keyword>
<dbReference type="GO" id="GO:0007165">
    <property type="term" value="P:signal transduction"/>
    <property type="evidence" value="ECO:0007669"/>
    <property type="project" value="InterPro"/>
</dbReference>
<dbReference type="Proteomes" id="UP001054821">
    <property type="component" value="Chromosome 1"/>
</dbReference>
<feature type="domain" description="TIR" evidence="9">
    <location>
        <begin position="23"/>
        <end position="192"/>
    </location>
</feature>
<dbReference type="PANTHER" id="PTHR11017:SF575">
    <property type="entry name" value="ADP-RIBOSYL CYCLASE_CYCLIC ADP-RIBOSE HYDROLASE"/>
    <property type="match status" value="1"/>
</dbReference>
<dbReference type="InterPro" id="IPR036390">
    <property type="entry name" value="WH_DNA-bd_sf"/>
</dbReference>
<reference evidence="10 11" key="1">
    <citation type="journal article" date="2022" name="G3 (Bethesda)">
        <title>Whole-genome sequence and methylome profiling of the almond [Prunus dulcis (Mill.) D.A. Webb] cultivar 'Nonpareil'.</title>
        <authorList>
            <person name="D'Amico-Willman K.M."/>
            <person name="Ouma W.Z."/>
            <person name="Meulia T."/>
            <person name="Sideli G.M."/>
            <person name="Gradziel T.M."/>
            <person name="Fresnedo-Ramirez J."/>
        </authorList>
    </citation>
    <scope>NUCLEOTIDE SEQUENCE [LARGE SCALE GENOMIC DNA]</scope>
    <source>
        <strain evidence="10">Clone GOH B32 T37-40</strain>
    </source>
</reference>
<dbReference type="SUPFAM" id="SSF52540">
    <property type="entry name" value="P-loop containing nucleoside triphosphate hydrolases"/>
    <property type="match status" value="1"/>
</dbReference>
<dbReference type="FunFam" id="1.10.8.430:FF:000002">
    <property type="entry name" value="Disease resistance protein (TIR-NBS-LRR class)"/>
    <property type="match status" value="1"/>
</dbReference>
<dbReference type="EMBL" id="JAJFAZ020000001">
    <property type="protein sequence ID" value="KAI5356011.1"/>
    <property type="molecule type" value="Genomic_DNA"/>
</dbReference>
<dbReference type="GO" id="GO:0006952">
    <property type="term" value="P:defense response"/>
    <property type="evidence" value="ECO:0007669"/>
    <property type="project" value="UniProtKB-KW"/>
</dbReference>
<dbReference type="SUPFAM" id="SSF52200">
    <property type="entry name" value="Toll/Interleukin receptor TIR domain"/>
    <property type="match status" value="1"/>
</dbReference>
<dbReference type="InterPro" id="IPR058192">
    <property type="entry name" value="WHD_ROQ1-like"/>
</dbReference>
<keyword evidence="11" id="KW-1185">Reference proteome</keyword>
<accession>A0AAD5F7A5</accession>
<dbReference type="PRINTS" id="PR00364">
    <property type="entry name" value="DISEASERSIST"/>
</dbReference>
<sequence>MDVASTALAASSSSPPSSSTEPWKYDVFLSFRGIDTRQNFTDHLYWTLKDNGVNAYIDEKDLRRGENIPDELKHAIERSRISVIVFSKGYADSTWCLEELEKIMECRRARLGQMVLPVFYDVDPTHVRKQTGSFAQAFRRHEERFREDKDKVQRWRYAFTEAANLAGANLRNTDGYEGKFIRKIVDHITRKLNNTCLDVATNQIGIESRVREVSNYLNVGGSDDVRIIGIWGMVGLGKTVVAKAIFNKFHQRFEGKSFLSKVREGDMVKLQNQLLCDILKPAKKKVRSIAEGTKEIKKRLSSIRALVIIDDVDCHKKLDELAIKRDSFGPGSRIVITTTNAHFLRILEVDDTYFPPAMSNEEALQLLCCRAFTERHPSDEEYLELSRKVVEYCGGLPLALEVLGSSLCKRTKREWRSALRKLKRKPHGEIHEKLKISYDGLIDDEVQAIFLDICCFFIGMNKDHVTAILDGCDFDTLLGIGELHDRCLVSVDEGNNLMMHDLLRDMGREIIREKSPGIRGKRSRLWDPEDVTDVLITNSGTERIEGVTLDLQGSHEPSFSAEALKNMQGLRLLKLKGVKFTGDCKHLSKRLRWLCWPGFPPEAIPEDFNQPNIVDIDLSHSCIQVWKDSDMPLEKLKFLNLGYCDRLKQSPDFSKLPNLEKLILQGCNSLSEIHHSILQLKTLRYLCLADCNLTDEAIPEDLGDLTSLEELDLRGNLFNGLPNLSRLSRLQSLQLTNCANLRVIPDLPTNLEILQADECIALEEMPNFSRMLCMRELHLNRSPKLTEIPGLDKSLNSMTRVHMEWCINLTADFKDAIIQGWSACRNGCLFLPTNDFPSWLRSVDTKGEILGCAPKFSVLNEKL</sequence>
<name>A0AAD5F7A5_PRUDU</name>
<comment type="caution">
    <text evidence="10">The sequence shown here is derived from an EMBL/GenBank/DDBJ whole genome shotgun (WGS) entry which is preliminary data.</text>
</comment>
<evidence type="ECO:0000256" key="5">
    <source>
        <dbReference type="ARBA" id="ARBA00022821"/>
    </source>
</evidence>
<dbReference type="AlphaFoldDB" id="A0AAD5F7A5"/>
<evidence type="ECO:0000256" key="1">
    <source>
        <dbReference type="ARBA" id="ARBA00011982"/>
    </source>
</evidence>
<dbReference type="SMART" id="SM00255">
    <property type="entry name" value="TIR"/>
    <property type="match status" value="1"/>
</dbReference>
<dbReference type="GO" id="GO:0061809">
    <property type="term" value="F:NAD+ nucleosidase activity, cyclic ADP-ribose generating"/>
    <property type="evidence" value="ECO:0007669"/>
    <property type="project" value="UniProtKB-EC"/>
</dbReference>
<evidence type="ECO:0000256" key="8">
    <source>
        <dbReference type="SAM" id="MobiDB-lite"/>
    </source>
</evidence>
<dbReference type="Gene3D" id="1.10.8.430">
    <property type="entry name" value="Helical domain of apoptotic protease-activating factors"/>
    <property type="match status" value="1"/>
</dbReference>
<dbReference type="FunFam" id="3.40.50.10140:FF:000007">
    <property type="entry name" value="Disease resistance protein (TIR-NBS-LRR class)"/>
    <property type="match status" value="1"/>
</dbReference>
<dbReference type="PROSITE" id="PS51450">
    <property type="entry name" value="LRR"/>
    <property type="match status" value="1"/>
</dbReference>
<dbReference type="EC" id="3.2.2.6" evidence="1"/>
<dbReference type="InterPro" id="IPR002182">
    <property type="entry name" value="NB-ARC"/>
</dbReference>
<dbReference type="InterPro" id="IPR000157">
    <property type="entry name" value="TIR_dom"/>
</dbReference>
<dbReference type="Gene3D" id="3.40.50.300">
    <property type="entry name" value="P-loop containing nucleotide triphosphate hydrolases"/>
    <property type="match status" value="1"/>
</dbReference>
<evidence type="ECO:0000259" key="9">
    <source>
        <dbReference type="PROSITE" id="PS50104"/>
    </source>
</evidence>
<dbReference type="Gene3D" id="3.80.10.10">
    <property type="entry name" value="Ribonuclease Inhibitor"/>
    <property type="match status" value="1"/>
</dbReference>
<organism evidence="10 11">
    <name type="scientific">Prunus dulcis</name>
    <name type="common">Almond</name>
    <name type="synonym">Amygdalus dulcis</name>
    <dbReference type="NCBI Taxonomy" id="3755"/>
    <lineage>
        <taxon>Eukaryota</taxon>
        <taxon>Viridiplantae</taxon>
        <taxon>Streptophyta</taxon>
        <taxon>Embryophyta</taxon>
        <taxon>Tracheophyta</taxon>
        <taxon>Spermatophyta</taxon>
        <taxon>Magnoliopsida</taxon>
        <taxon>eudicotyledons</taxon>
        <taxon>Gunneridae</taxon>
        <taxon>Pentapetalae</taxon>
        <taxon>rosids</taxon>
        <taxon>fabids</taxon>
        <taxon>Rosales</taxon>
        <taxon>Rosaceae</taxon>
        <taxon>Amygdaloideae</taxon>
        <taxon>Amygdaleae</taxon>
        <taxon>Prunus</taxon>
    </lineage>
</organism>
<dbReference type="InterPro" id="IPR032675">
    <property type="entry name" value="LRR_dom_sf"/>
</dbReference>
<dbReference type="Pfam" id="PF00931">
    <property type="entry name" value="NB-ARC"/>
    <property type="match status" value="1"/>
</dbReference>
<dbReference type="Gene3D" id="3.40.50.10140">
    <property type="entry name" value="Toll/interleukin-1 receptor homology (TIR) domain"/>
    <property type="match status" value="1"/>
</dbReference>
<protein>
    <recommendedName>
        <fullName evidence="1">ADP-ribosyl cyclase/cyclic ADP-ribose hydrolase</fullName>
        <ecNumber evidence="1">3.2.2.6</ecNumber>
    </recommendedName>
</protein>
<gene>
    <name evidence="10" type="ORF">L3X38_008906</name>
</gene>
<dbReference type="InterPro" id="IPR035897">
    <property type="entry name" value="Toll_tir_struct_dom_sf"/>
</dbReference>